<evidence type="ECO:0000313" key="2">
    <source>
        <dbReference type="EMBL" id="GAA2446883.1"/>
    </source>
</evidence>
<dbReference type="EMBL" id="BAAATK010000029">
    <property type="protein sequence ID" value="GAA2446883.1"/>
    <property type="molecule type" value="Genomic_DNA"/>
</dbReference>
<feature type="region of interest" description="Disordered" evidence="1">
    <location>
        <begin position="60"/>
        <end position="118"/>
    </location>
</feature>
<keyword evidence="3" id="KW-1185">Reference proteome</keyword>
<feature type="compositionally biased region" description="Low complexity" evidence="1">
    <location>
        <begin position="60"/>
        <end position="69"/>
    </location>
</feature>
<reference evidence="3" key="1">
    <citation type="journal article" date="2019" name="Int. J. Syst. Evol. Microbiol.">
        <title>The Global Catalogue of Microorganisms (GCM) 10K type strain sequencing project: providing services to taxonomists for standard genome sequencing and annotation.</title>
        <authorList>
            <consortium name="The Broad Institute Genomics Platform"/>
            <consortium name="The Broad Institute Genome Sequencing Center for Infectious Disease"/>
            <person name="Wu L."/>
            <person name="Ma J."/>
        </authorList>
    </citation>
    <scope>NUCLEOTIDE SEQUENCE [LARGE SCALE GENOMIC DNA]</scope>
    <source>
        <strain evidence="3">JCM 6922</strain>
    </source>
</reference>
<name>A0ABP5XA46_9ACTN</name>
<evidence type="ECO:0000256" key="1">
    <source>
        <dbReference type="SAM" id="MobiDB-lite"/>
    </source>
</evidence>
<comment type="caution">
    <text evidence="2">The sequence shown here is derived from an EMBL/GenBank/DDBJ whole genome shotgun (WGS) entry which is preliminary data.</text>
</comment>
<proteinExistence type="predicted"/>
<organism evidence="2 3">
    <name type="scientific">Streptomyces glaucus</name>
    <dbReference type="NCBI Taxonomy" id="284029"/>
    <lineage>
        <taxon>Bacteria</taxon>
        <taxon>Bacillati</taxon>
        <taxon>Actinomycetota</taxon>
        <taxon>Actinomycetes</taxon>
        <taxon>Kitasatosporales</taxon>
        <taxon>Streptomycetaceae</taxon>
        <taxon>Streptomyces</taxon>
    </lineage>
</organism>
<dbReference type="Proteomes" id="UP001500460">
    <property type="component" value="Unassembled WGS sequence"/>
</dbReference>
<evidence type="ECO:0000313" key="3">
    <source>
        <dbReference type="Proteomes" id="UP001500460"/>
    </source>
</evidence>
<accession>A0ABP5XA46</accession>
<feature type="compositionally biased region" description="Acidic residues" evidence="1">
    <location>
        <begin position="93"/>
        <end position="107"/>
    </location>
</feature>
<sequence length="118" mass="12629">MRLRVELILEVTGEEAVAGAAPRRIAEEAVDRDVPHEERVYARSAVTEDTAEALAYLVGPFGPVGEVPGAELRRASRSGGRIDPDPGSPGRDFDEDDDDEDDEDDAEAAAGRRGPGRT</sequence>
<gene>
    <name evidence="2" type="ORF">GCM10010421_43200</name>
</gene>
<protein>
    <submittedName>
        <fullName evidence="2">Uncharacterized protein</fullName>
    </submittedName>
</protein>